<dbReference type="Proteomes" id="UP000291289">
    <property type="component" value="Unassembled WGS sequence"/>
</dbReference>
<name>A0A4R0QYC6_9BIFI</name>
<dbReference type="PROSITE" id="PS51257">
    <property type="entry name" value="PROKAR_LIPOPROTEIN"/>
    <property type="match status" value="1"/>
</dbReference>
<protein>
    <submittedName>
        <fullName evidence="1">Uncharacterized protein</fullName>
    </submittedName>
</protein>
<dbReference type="EMBL" id="RXLP01000004">
    <property type="protein sequence ID" value="TCD54770.1"/>
    <property type="molecule type" value="Genomic_DNA"/>
</dbReference>
<accession>A0A4R0QYC6</accession>
<dbReference type="AlphaFoldDB" id="A0A4R0QYC6"/>
<dbReference type="OrthoDB" id="3242949at2"/>
<comment type="caution">
    <text evidence="1">The sequence shown here is derived from an EMBL/GenBank/DDBJ whole genome shotgun (WGS) entry which is preliminary data.</text>
</comment>
<proteinExistence type="predicted"/>
<evidence type="ECO:0000313" key="2">
    <source>
        <dbReference type="Proteomes" id="UP000291289"/>
    </source>
</evidence>
<sequence length="452" mass="51055">MKTTRSFNVIVSVFIAFSMLTGCSKAVERTLLGGREDGYSVAYNVDGAALNGKKVDLSQVVAIIPLYEIANSSAYAKDRSQLVFVFKDGSYKIQDNHYMFLKQIAWTDKGVFYSDRKNDYFIDATTNIIHVTKHEKTDFEYTTYALDDTHSMTMYNKGLGVKNDGILSVASSHGDFQEITYDTGDHSGLGDNVALCENGNSYEVSNNSWTTHRDTTVMYQLSEKHMPVYKKVQEITRVSARDFENSSDILAITHNDPAIEIHGEGSHTTVCKDNWIYSTIQIGHDLTSYLNMPKGFPLGILKWNAVTGEHIIIVLRDEEGNLLRTPYGDQWNCIQQSRGSLYRNSFIIMSCDSGTIADVDLSTGKTREIITGLVPKEKMPAGRFYLECTDKYVYRSWIPINDNLGKQSSITKYSRYTKAVMEKINIDDKFTQYEQTDTVQPGYVAFNPKLLK</sequence>
<gene>
    <name evidence="1" type="ORF">EJ419_01330</name>
</gene>
<dbReference type="RefSeq" id="WP_131283120.1">
    <property type="nucleotide sequence ID" value="NZ_RXLP01000004.1"/>
</dbReference>
<keyword evidence="2" id="KW-1185">Reference proteome</keyword>
<reference evidence="1 2" key="1">
    <citation type="submission" date="2018-12" db="EMBL/GenBank/DDBJ databases">
        <title>Alloscrdovia theropitheci sp. nov: a novel taxon from the feces of the bleeding-herat monkey (Theropithecus geleda).</title>
        <authorList>
            <person name="Modesto M."/>
        </authorList>
    </citation>
    <scope>NUCLEOTIDE SEQUENCE [LARGE SCALE GENOMIC DNA]</scope>
    <source>
        <strain evidence="1 2">GLDI4/2</strain>
    </source>
</reference>
<evidence type="ECO:0000313" key="1">
    <source>
        <dbReference type="EMBL" id="TCD54770.1"/>
    </source>
</evidence>
<organism evidence="1 2">
    <name type="scientific">Alloscardovia theropitheci</name>
    <dbReference type="NCBI Taxonomy" id="2496842"/>
    <lineage>
        <taxon>Bacteria</taxon>
        <taxon>Bacillati</taxon>
        <taxon>Actinomycetota</taxon>
        <taxon>Actinomycetes</taxon>
        <taxon>Bifidobacteriales</taxon>
        <taxon>Bifidobacteriaceae</taxon>
        <taxon>Alloscardovia</taxon>
    </lineage>
</organism>